<organism evidence="2 3">
    <name type="scientific">Halobium palmae</name>
    <dbReference type="NCBI Taxonomy" id="1776492"/>
    <lineage>
        <taxon>Archaea</taxon>
        <taxon>Methanobacteriati</taxon>
        <taxon>Methanobacteriota</taxon>
        <taxon>Stenosarchaea group</taxon>
        <taxon>Halobacteria</taxon>
        <taxon>Halobacteriales</taxon>
        <taxon>Haloferacaceae</taxon>
        <taxon>Halobium</taxon>
    </lineage>
</organism>
<feature type="domain" description="AAA" evidence="1">
    <location>
        <begin position="10"/>
        <end position="180"/>
    </location>
</feature>
<dbReference type="EMBL" id="JBHSWU010000001">
    <property type="protein sequence ID" value="MFC6722883.1"/>
    <property type="molecule type" value="Genomic_DNA"/>
</dbReference>
<reference evidence="2 3" key="1">
    <citation type="journal article" date="2019" name="Int. J. Syst. Evol. Microbiol.">
        <title>The Global Catalogue of Microorganisms (GCM) 10K type strain sequencing project: providing services to taxonomists for standard genome sequencing and annotation.</title>
        <authorList>
            <consortium name="The Broad Institute Genomics Platform"/>
            <consortium name="The Broad Institute Genome Sequencing Center for Infectious Disease"/>
            <person name="Wu L."/>
            <person name="Ma J."/>
        </authorList>
    </citation>
    <scope>NUCLEOTIDE SEQUENCE [LARGE SCALE GENOMIC DNA]</scope>
    <source>
        <strain evidence="2 3">NBRC 111368</strain>
    </source>
</reference>
<protein>
    <submittedName>
        <fullName evidence="2">ParA family protein</fullName>
    </submittedName>
</protein>
<comment type="caution">
    <text evidence="2">The sequence shown here is derived from an EMBL/GenBank/DDBJ whole genome shotgun (WGS) entry which is preliminary data.</text>
</comment>
<evidence type="ECO:0000259" key="1">
    <source>
        <dbReference type="Pfam" id="PF13614"/>
    </source>
</evidence>
<keyword evidence="3" id="KW-1185">Reference proteome</keyword>
<accession>A0ABD5RVA1</accession>
<proteinExistence type="predicted"/>
<dbReference type="PANTHER" id="PTHR13696">
    <property type="entry name" value="P-LOOP CONTAINING NUCLEOSIDE TRIPHOSPHATE HYDROLASE"/>
    <property type="match status" value="1"/>
</dbReference>
<dbReference type="SUPFAM" id="SSF52540">
    <property type="entry name" value="P-loop containing nucleoside triphosphate hydrolases"/>
    <property type="match status" value="1"/>
</dbReference>
<dbReference type="Gene3D" id="3.40.50.300">
    <property type="entry name" value="P-loop containing nucleotide triphosphate hydrolases"/>
    <property type="match status" value="1"/>
</dbReference>
<dbReference type="InterPro" id="IPR050678">
    <property type="entry name" value="DNA_Partitioning_ATPase"/>
</dbReference>
<evidence type="ECO:0000313" key="3">
    <source>
        <dbReference type="Proteomes" id="UP001596328"/>
    </source>
</evidence>
<dbReference type="Pfam" id="PF13614">
    <property type="entry name" value="AAA_31"/>
    <property type="match status" value="1"/>
</dbReference>
<sequence>MSNSSNTLRIALANQKGGAGKTSDTIHLGGALNAAGHDVLLVDIDYHGGLTTSLGYSDHYFHSEDDPDRTTLFDCFDFEKNEKINDIILQHDEFDIVPASEKLAANENTQQMLESPKSRQRLSSTLDALDKHYDYILIDTPPSLGILTDNALVAAQNIVIPVIPERLNANSLQILSEQLQGLDPVYGRINRLAIVANRVEKNKEHTETLERIREAYDIPLVEIPKRTDLSQSINEGVSIFGYQKENSRVLDARERFSELAEVVNDRIDALEATKA</sequence>
<dbReference type="PANTHER" id="PTHR13696:SF99">
    <property type="entry name" value="COBYRINIC ACID AC-DIAMIDE SYNTHASE"/>
    <property type="match status" value="1"/>
</dbReference>
<dbReference type="InterPro" id="IPR025669">
    <property type="entry name" value="AAA_dom"/>
</dbReference>
<dbReference type="Proteomes" id="UP001596328">
    <property type="component" value="Unassembled WGS sequence"/>
</dbReference>
<evidence type="ECO:0000313" key="2">
    <source>
        <dbReference type="EMBL" id="MFC6722883.1"/>
    </source>
</evidence>
<gene>
    <name evidence="2" type="ORF">ACFQE1_00385</name>
</gene>
<name>A0ABD5RVA1_9EURY</name>
<dbReference type="AlphaFoldDB" id="A0ABD5RVA1"/>
<dbReference type="InterPro" id="IPR027417">
    <property type="entry name" value="P-loop_NTPase"/>
</dbReference>
<dbReference type="CDD" id="cd02042">
    <property type="entry name" value="ParAB_family"/>
    <property type="match status" value="1"/>
</dbReference>